<dbReference type="AlphaFoldDB" id="A0A942YDY0"/>
<evidence type="ECO:0000313" key="1">
    <source>
        <dbReference type="EMBL" id="MBS4187118.1"/>
    </source>
</evidence>
<dbReference type="EMBL" id="JAGYPE010000008">
    <property type="protein sequence ID" value="MBS4187118.1"/>
    <property type="molecule type" value="Genomic_DNA"/>
</dbReference>
<sequence>MVLPAVALVSVTLVVAVLAVDGQGRLHVAAASAARALGRDDHGTAEAALAELAPGAASRVRRADGLVCVDVERAAPVPFAAVRLRGTSCAAERGG</sequence>
<reference evidence="1" key="1">
    <citation type="submission" date="2021-05" db="EMBL/GenBank/DDBJ databases">
        <title>Novel Bacillus species.</title>
        <authorList>
            <person name="Liu G."/>
        </authorList>
    </citation>
    <scope>NUCLEOTIDE SEQUENCE</scope>
    <source>
        <strain evidence="1">FJAT-50051</strain>
    </source>
</reference>
<proteinExistence type="predicted"/>
<organism evidence="1">
    <name type="scientific">Neobacillus citreus</name>
    <dbReference type="NCBI Taxonomy" id="2833578"/>
    <lineage>
        <taxon>Bacteria</taxon>
        <taxon>Bacillati</taxon>
        <taxon>Bacillota</taxon>
        <taxon>Bacilli</taxon>
        <taxon>Bacillales</taxon>
        <taxon>Bacillaceae</taxon>
        <taxon>Neobacillus</taxon>
    </lineage>
</organism>
<protein>
    <submittedName>
        <fullName evidence="1">Uncharacterized protein</fullName>
    </submittedName>
</protein>
<accession>A0A942YDY0</accession>
<name>A0A942YDY0_9BACI</name>
<gene>
    <name evidence="1" type="ORF">KHB02_37735</name>
</gene>
<comment type="caution">
    <text evidence="1">The sequence shown here is derived from an EMBL/GenBank/DDBJ whole genome shotgun (WGS) entry which is preliminary data.</text>
</comment>